<evidence type="ECO:0000313" key="8">
    <source>
        <dbReference type="EMBL" id="GIG55613.1"/>
    </source>
</evidence>
<comment type="subcellular location">
    <subcellularLocation>
        <location evidence="1">Cell membrane</location>
        <topology evidence="1">Multi-pass membrane protein</topology>
    </subcellularLocation>
</comment>
<dbReference type="Pfam" id="PF05425">
    <property type="entry name" value="CopD"/>
    <property type="match status" value="1"/>
</dbReference>
<dbReference type="InterPro" id="IPR032694">
    <property type="entry name" value="CopC/D"/>
</dbReference>
<dbReference type="EMBL" id="BONR01000007">
    <property type="protein sequence ID" value="GIG55613.1"/>
    <property type="molecule type" value="Genomic_DNA"/>
</dbReference>
<feature type="transmembrane region" description="Helical" evidence="6">
    <location>
        <begin position="288"/>
        <end position="310"/>
    </location>
</feature>
<feature type="transmembrane region" description="Helical" evidence="6">
    <location>
        <begin position="173"/>
        <end position="196"/>
    </location>
</feature>
<reference evidence="8" key="1">
    <citation type="submission" date="2021-01" db="EMBL/GenBank/DDBJ databases">
        <title>Whole genome shotgun sequence of Demequina activiva NBRC 110675.</title>
        <authorList>
            <person name="Komaki H."/>
            <person name="Tamura T."/>
        </authorList>
    </citation>
    <scope>NUCLEOTIDE SEQUENCE</scope>
    <source>
        <strain evidence="8">NBRC 110675</strain>
    </source>
</reference>
<keyword evidence="9" id="KW-1185">Reference proteome</keyword>
<feature type="transmembrane region" description="Helical" evidence="6">
    <location>
        <begin position="531"/>
        <end position="560"/>
    </location>
</feature>
<evidence type="ECO:0000256" key="6">
    <source>
        <dbReference type="SAM" id="Phobius"/>
    </source>
</evidence>
<evidence type="ECO:0000259" key="7">
    <source>
        <dbReference type="Pfam" id="PF05425"/>
    </source>
</evidence>
<feature type="transmembrane region" description="Helical" evidence="6">
    <location>
        <begin position="216"/>
        <end position="234"/>
    </location>
</feature>
<evidence type="ECO:0000256" key="4">
    <source>
        <dbReference type="ARBA" id="ARBA00022989"/>
    </source>
</evidence>
<feature type="transmembrane region" description="Helical" evidence="6">
    <location>
        <begin position="415"/>
        <end position="439"/>
    </location>
</feature>
<evidence type="ECO:0000313" key="9">
    <source>
        <dbReference type="Proteomes" id="UP000652354"/>
    </source>
</evidence>
<dbReference type="Proteomes" id="UP000652354">
    <property type="component" value="Unassembled WGS sequence"/>
</dbReference>
<keyword evidence="3 6" id="KW-0812">Transmembrane</keyword>
<dbReference type="Pfam" id="PF09678">
    <property type="entry name" value="Caa3_CtaG"/>
    <property type="match status" value="1"/>
</dbReference>
<evidence type="ECO:0000256" key="3">
    <source>
        <dbReference type="ARBA" id="ARBA00022692"/>
    </source>
</evidence>
<protein>
    <submittedName>
        <fullName evidence="8">ABC transporter permease</fullName>
    </submittedName>
</protein>
<feature type="transmembrane region" description="Helical" evidence="6">
    <location>
        <begin position="246"/>
        <end position="267"/>
    </location>
</feature>
<feature type="transmembrane region" description="Helical" evidence="6">
    <location>
        <begin position="343"/>
        <end position="365"/>
    </location>
</feature>
<dbReference type="GO" id="GO:0005886">
    <property type="term" value="C:plasma membrane"/>
    <property type="evidence" value="ECO:0007669"/>
    <property type="project" value="UniProtKB-SubCell"/>
</dbReference>
<sequence length="641" mass="69159">MVLMASLSHIGLDVTRFPLPVRAYPCGMPAEFLVTATGGIRDVALALTVGGLVAMAAMLPAGHPAASRAASVARWASVVWAASAVVFLFASYANIRGDGVPPERFVEEVWSFATGIDLGQAYAQMALAAVVVSVLASVVRTPVAAAWSLAPVVWALGWQAQTGHAAGATDHHLATSAMFIHLAASALWLGVIATLLLMRGPLGADAKAAVRRGSRISLWAAVAIIVSGAANAWIRLASPAELVTTGYGRLLLLKIALMSVAIALAAWHRRTALPRLSELHVRERFWRVMMVDVGALVAVVMVAVVLSGTAPPLPIEPLEDPTPAYYLTGYALPPAPSFLTWILLWRLEIITAFAVGAAAVMYLVWATRLRRRGDSWPWYRTASFLLGIAAMVWITQGAPTIYGMVTFSGHMVEHMLLVMVAPLPLALGAPVTLALRALPARKDGSRGPREYLRGVLESRLLRFLSNPVVAAVNFAGSLVVFYYSPLFEFALRNHVGHLAMVAHFTLVGYLFANALVGIDPGPNRPRYPLRIVLLFATMAFHAFFGVSLMMSEVLLAPTWFGLMGRDWGPDAITDQQYGGSLAWGIGELPVVLLAIGVVLAWRRSDEKESRRKDRQADRDDDAELRAYNAMLSQVAERDRQG</sequence>
<dbReference type="InterPro" id="IPR008457">
    <property type="entry name" value="Cu-R_CopD_dom"/>
</dbReference>
<keyword evidence="4 6" id="KW-1133">Transmembrane helix</keyword>
<feature type="transmembrane region" description="Helical" evidence="6">
    <location>
        <begin position="72"/>
        <end position="92"/>
    </location>
</feature>
<evidence type="ECO:0000256" key="5">
    <source>
        <dbReference type="ARBA" id="ARBA00023136"/>
    </source>
</evidence>
<proteinExistence type="predicted"/>
<feature type="transmembrane region" description="Helical" evidence="6">
    <location>
        <begin position="377"/>
        <end position="395"/>
    </location>
</feature>
<feature type="transmembrane region" description="Helical" evidence="6">
    <location>
        <begin position="580"/>
        <end position="601"/>
    </location>
</feature>
<feature type="transmembrane region" description="Helical" evidence="6">
    <location>
        <begin position="143"/>
        <end position="161"/>
    </location>
</feature>
<feature type="transmembrane region" description="Helical" evidence="6">
    <location>
        <begin position="495"/>
        <end position="519"/>
    </location>
</feature>
<dbReference type="GO" id="GO:0006825">
    <property type="term" value="P:copper ion transport"/>
    <property type="evidence" value="ECO:0007669"/>
    <property type="project" value="InterPro"/>
</dbReference>
<evidence type="ECO:0000256" key="1">
    <source>
        <dbReference type="ARBA" id="ARBA00004651"/>
    </source>
</evidence>
<dbReference type="PANTHER" id="PTHR34820">
    <property type="entry name" value="INNER MEMBRANE PROTEIN YEBZ"/>
    <property type="match status" value="1"/>
</dbReference>
<feature type="domain" description="Copper resistance protein D" evidence="7">
    <location>
        <begin position="208"/>
        <end position="306"/>
    </location>
</feature>
<dbReference type="PANTHER" id="PTHR34820:SF4">
    <property type="entry name" value="INNER MEMBRANE PROTEIN YEBZ"/>
    <property type="match status" value="1"/>
</dbReference>
<accession>A0A919Q6T1</accession>
<feature type="transmembrane region" description="Helical" evidence="6">
    <location>
        <begin position="112"/>
        <end position="136"/>
    </location>
</feature>
<comment type="caution">
    <text evidence="8">The sequence shown here is derived from an EMBL/GenBank/DDBJ whole genome shotgun (WGS) entry which is preliminary data.</text>
</comment>
<keyword evidence="5 6" id="KW-0472">Membrane</keyword>
<keyword evidence="2" id="KW-1003">Cell membrane</keyword>
<feature type="transmembrane region" description="Helical" evidence="6">
    <location>
        <begin position="460"/>
        <end position="483"/>
    </location>
</feature>
<feature type="transmembrane region" description="Helical" evidence="6">
    <location>
        <begin position="39"/>
        <end position="60"/>
    </location>
</feature>
<name>A0A919Q6T1_9MICO</name>
<gene>
    <name evidence="8" type="ORF">Dac01nite_23650</name>
</gene>
<evidence type="ECO:0000256" key="2">
    <source>
        <dbReference type="ARBA" id="ARBA00022475"/>
    </source>
</evidence>
<organism evidence="8 9">
    <name type="scientific">Demequina activiva</name>
    <dbReference type="NCBI Taxonomy" id="1582364"/>
    <lineage>
        <taxon>Bacteria</taxon>
        <taxon>Bacillati</taxon>
        <taxon>Actinomycetota</taxon>
        <taxon>Actinomycetes</taxon>
        <taxon>Micrococcales</taxon>
        <taxon>Demequinaceae</taxon>
        <taxon>Demequina</taxon>
    </lineage>
</organism>
<dbReference type="AlphaFoldDB" id="A0A919Q6T1"/>
<dbReference type="InterPro" id="IPR019108">
    <property type="entry name" value="Caa3_assmbl_CtaG-rel"/>
</dbReference>